<feature type="domain" description="Pvc16 N-terminal" evidence="1">
    <location>
        <begin position="12"/>
        <end position="180"/>
    </location>
</feature>
<comment type="caution">
    <text evidence="2">The sequence shown here is derived from an EMBL/GenBank/DDBJ whole genome shotgun (WGS) entry which is preliminary data.</text>
</comment>
<proteinExistence type="predicted"/>
<dbReference type="Proteomes" id="UP001617427">
    <property type="component" value="Unassembled WGS sequence"/>
</dbReference>
<dbReference type="RefSeq" id="WP_050468259.1">
    <property type="nucleotide sequence ID" value="NZ_JBIUZV010000013.1"/>
</dbReference>
<dbReference type="EMBL" id="JBIUZV010000013">
    <property type="protein sequence ID" value="MFJ3047925.1"/>
    <property type="molecule type" value="Genomic_DNA"/>
</dbReference>
<dbReference type="InterPro" id="IPR025351">
    <property type="entry name" value="Pvc16_N"/>
</dbReference>
<name>A0ABW8F3S0_9BURK</name>
<protein>
    <submittedName>
        <fullName evidence="2">DUF4255 domain-containing protein</fullName>
    </submittedName>
</protein>
<reference evidence="2 3" key="1">
    <citation type="submission" date="2024-10" db="EMBL/GenBank/DDBJ databases">
        <title>The Natural Products Discovery Center: Release of the First 8490 Sequenced Strains for Exploring Actinobacteria Biosynthetic Diversity.</title>
        <authorList>
            <person name="Kalkreuter E."/>
            <person name="Kautsar S.A."/>
            <person name="Yang D."/>
            <person name="Bader C.D."/>
            <person name="Teijaro C.N."/>
            <person name="Fluegel L."/>
            <person name="Davis C.M."/>
            <person name="Simpson J.R."/>
            <person name="Lauterbach L."/>
            <person name="Steele A.D."/>
            <person name="Gui C."/>
            <person name="Meng S."/>
            <person name="Li G."/>
            <person name="Viehrig K."/>
            <person name="Ye F."/>
            <person name="Su P."/>
            <person name="Kiefer A.F."/>
            <person name="Nichols A."/>
            <person name="Cepeda A.J."/>
            <person name="Yan W."/>
            <person name="Fan B."/>
            <person name="Jiang Y."/>
            <person name="Adhikari A."/>
            <person name="Zheng C.-J."/>
            <person name="Schuster L."/>
            <person name="Cowan T.M."/>
            <person name="Smanski M.J."/>
            <person name="Chevrette M.G."/>
            <person name="De Carvalho L.P.S."/>
            <person name="Shen B."/>
        </authorList>
    </citation>
    <scope>NUCLEOTIDE SEQUENCE [LARGE SCALE GENOMIC DNA]</scope>
    <source>
        <strain evidence="2 3">NPDC087045</strain>
    </source>
</reference>
<keyword evidence="3" id="KW-1185">Reference proteome</keyword>
<dbReference type="Pfam" id="PF14065">
    <property type="entry name" value="Pvc16_N"/>
    <property type="match status" value="1"/>
</dbReference>
<evidence type="ECO:0000259" key="1">
    <source>
        <dbReference type="Pfam" id="PF14065"/>
    </source>
</evidence>
<gene>
    <name evidence="2" type="ORF">ACIPEN_19015</name>
</gene>
<accession>A0ABW8F3S0</accession>
<evidence type="ECO:0000313" key="3">
    <source>
        <dbReference type="Proteomes" id="UP001617427"/>
    </source>
</evidence>
<sequence length="191" mass="21135">MINAAISHLAIQLNQFLKQTYALTEDIVLMSGLVDAEGHAAPNTNNKLVVFLTNLEKDTVPYRQQSSGEAGALRTVVNSAPLYLNLYVMIAANFNGANYSEALKLISGAIAYFQRFPVFDHQVTPELDPRIEKLVLDIENLKIHELSNIWTLLGGKYLPSVLYKVRMVAFDADDIVARVPNIRLPASAANH</sequence>
<organism evidence="2 3">
    <name type="scientific">Herbaspirillum chlorophenolicum</name>
    <dbReference type="NCBI Taxonomy" id="211589"/>
    <lineage>
        <taxon>Bacteria</taxon>
        <taxon>Pseudomonadati</taxon>
        <taxon>Pseudomonadota</taxon>
        <taxon>Betaproteobacteria</taxon>
        <taxon>Burkholderiales</taxon>
        <taxon>Oxalobacteraceae</taxon>
        <taxon>Herbaspirillum</taxon>
    </lineage>
</organism>
<evidence type="ECO:0000313" key="2">
    <source>
        <dbReference type="EMBL" id="MFJ3047925.1"/>
    </source>
</evidence>